<dbReference type="SUPFAM" id="SSF54909">
    <property type="entry name" value="Dimeric alpha+beta barrel"/>
    <property type="match status" value="1"/>
</dbReference>
<evidence type="ECO:0000313" key="2">
    <source>
        <dbReference type="Proteomes" id="UP000759246"/>
    </source>
</evidence>
<accession>A0A929WW16</accession>
<dbReference type="EMBL" id="JABZGF010000095">
    <property type="protein sequence ID" value="MBF0966371.1"/>
    <property type="molecule type" value="Genomic_DNA"/>
</dbReference>
<sequence length="67" mass="7770">MSETPPLAHTLATTSQASPHRACFLLRVRPEKLAEYADVHQRVWDEMLQALRDAGWRHYSLFLDPHT</sequence>
<name>A0A929WW16_9ACTO</name>
<organism evidence="1 2">
    <name type="scientific">Actinomyces bouchesdurhonensis</name>
    <dbReference type="NCBI Taxonomy" id="1852361"/>
    <lineage>
        <taxon>Bacteria</taxon>
        <taxon>Bacillati</taxon>
        <taxon>Actinomycetota</taxon>
        <taxon>Actinomycetes</taxon>
        <taxon>Actinomycetales</taxon>
        <taxon>Actinomycetaceae</taxon>
        <taxon>Actinomyces</taxon>
    </lineage>
</organism>
<gene>
    <name evidence="1" type="ORF">HXK09_04280</name>
</gene>
<proteinExistence type="predicted"/>
<protein>
    <submittedName>
        <fullName evidence="1">L-rhamnose mutarotase</fullName>
    </submittedName>
</protein>
<dbReference type="InterPro" id="IPR008000">
    <property type="entry name" value="Rham/fucose_mutarotase"/>
</dbReference>
<comment type="caution">
    <text evidence="1">The sequence shown here is derived from an EMBL/GenBank/DDBJ whole genome shotgun (WGS) entry which is preliminary data.</text>
</comment>
<dbReference type="InterPro" id="IPR011008">
    <property type="entry name" value="Dimeric_a/b-barrel"/>
</dbReference>
<evidence type="ECO:0000313" key="1">
    <source>
        <dbReference type="EMBL" id="MBF0966371.1"/>
    </source>
</evidence>
<dbReference type="AlphaFoldDB" id="A0A929WW16"/>
<dbReference type="Pfam" id="PF05336">
    <property type="entry name" value="rhaM"/>
    <property type="match status" value="1"/>
</dbReference>
<dbReference type="GO" id="GO:0016857">
    <property type="term" value="F:racemase and epimerase activity, acting on carbohydrates and derivatives"/>
    <property type="evidence" value="ECO:0007669"/>
    <property type="project" value="InterPro"/>
</dbReference>
<dbReference type="PANTHER" id="PTHR34389">
    <property type="entry name" value="L-RHAMNOSE MUTAROTASE"/>
    <property type="match status" value="1"/>
</dbReference>
<dbReference type="Proteomes" id="UP000759246">
    <property type="component" value="Unassembled WGS sequence"/>
</dbReference>
<dbReference type="PANTHER" id="PTHR34389:SF2">
    <property type="entry name" value="L-RHAMNOSE MUTAROTASE"/>
    <property type="match status" value="1"/>
</dbReference>
<feature type="non-terminal residue" evidence="1">
    <location>
        <position position="67"/>
    </location>
</feature>
<reference evidence="1" key="1">
    <citation type="submission" date="2020-04" db="EMBL/GenBank/DDBJ databases">
        <title>Deep metagenomics examines the oral microbiome during advanced dental caries in children, revealing novel taxa and co-occurrences with host molecules.</title>
        <authorList>
            <person name="Baker J.L."/>
            <person name="Morton J.T."/>
            <person name="Dinis M."/>
            <person name="Alvarez R."/>
            <person name="Tran N.C."/>
            <person name="Knight R."/>
            <person name="Edlund A."/>
        </authorList>
    </citation>
    <scope>NUCLEOTIDE SEQUENCE</scope>
    <source>
        <strain evidence="1">JCVI_30_bin.13</strain>
    </source>
</reference>
<dbReference type="Gene3D" id="3.30.70.100">
    <property type="match status" value="1"/>
</dbReference>
<dbReference type="GO" id="GO:0019301">
    <property type="term" value="P:rhamnose catabolic process"/>
    <property type="evidence" value="ECO:0007669"/>
    <property type="project" value="TreeGrafter"/>
</dbReference>